<dbReference type="AlphaFoldDB" id="A0A2W4WAQ3"/>
<sequence length="99" mass="11716">MLASKKKYCYILSYGLPPDSILRELYIKDALLDNEGLVKLFEINDFQISVRLREEGKLDAFFYKTEHYQEEINIDAFKQKSLKVVIKSLNRLQFAFMDL</sequence>
<reference evidence="1 2" key="2">
    <citation type="submission" date="2018-06" db="EMBL/GenBank/DDBJ databases">
        <title>Metagenomic assembly of (sub)arctic Cyanobacteria and their associated microbiome from non-axenic cultures.</title>
        <authorList>
            <person name="Baurain D."/>
        </authorList>
    </citation>
    <scope>NUCLEOTIDE SEQUENCE [LARGE SCALE GENOMIC DNA]</scope>
    <source>
        <strain evidence="1">ULC066bin1</strain>
    </source>
</reference>
<evidence type="ECO:0000313" key="2">
    <source>
        <dbReference type="Proteomes" id="UP000249467"/>
    </source>
</evidence>
<reference evidence="1 2" key="1">
    <citation type="submission" date="2018-04" db="EMBL/GenBank/DDBJ databases">
        <authorList>
            <person name="Go L.Y."/>
            <person name="Mitchell J.A."/>
        </authorList>
    </citation>
    <scope>NUCLEOTIDE SEQUENCE [LARGE SCALE GENOMIC DNA]</scope>
    <source>
        <strain evidence="1">ULC066bin1</strain>
    </source>
</reference>
<name>A0A2W4WAQ3_9CYAN</name>
<proteinExistence type="predicted"/>
<dbReference type="EMBL" id="QBML01000011">
    <property type="protein sequence ID" value="PZO41520.1"/>
    <property type="molecule type" value="Genomic_DNA"/>
</dbReference>
<organism evidence="1 2">
    <name type="scientific">Pseudanabaena frigida</name>
    <dbReference type="NCBI Taxonomy" id="945775"/>
    <lineage>
        <taxon>Bacteria</taxon>
        <taxon>Bacillati</taxon>
        <taxon>Cyanobacteriota</taxon>
        <taxon>Cyanophyceae</taxon>
        <taxon>Pseudanabaenales</taxon>
        <taxon>Pseudanabaenaceae</taxon>
        <taxon>Pseudanabaena</taxon>
    </lineage>
</organism>
<evidence type="ECO:0000313" key="1">
    <source>
        <dbReference type="EMBL" id="PZO41520.1"/>
    </source>
</evidence>
<protein>
    <submittedName>
        <fullName evidence="1">Uncharacterized protein</fullName>
    </submittedName>
</protein>
<gene>
    <name evidence="1" type="ORF">DCF19_10000</name>
</gene>
<accession>A0A2W4WAQ3</accession>
<dbReference type="Proteomes" id="UP000249467">
    <property type="component" value="Unassembled WGS sequence"/>
</dbReference>
<comment type="caution">
    <text evidence="1">The sequence shown here is derived from an EMBL/GenBank/DDBJ whole genome shotgun (WGS) entry which is preliminary data.</text>
</comment>